<accession>A0A438NHB2</accession>
<dbReference type="Proteomes" id="UP000288859">
    <property type="component" value="Unassembled WGS sequence"/>
</dbReference>
<reference evidence="5 6" key="1">
    <citation type="submission" date="2017-03" db="EMBL/GenBank/DDBJ databases">
        <title>Genomes of endolithic fungi from Antarctica.</title>
        <authorList>
            <person name="Coleine C."/>
            <person name="Masonjones S."/>
            <person name="Stajich J.E."/>
        </authorList>
    </citation>
    <scope>NUCLEOTIDE SEQUENCE [LARGE SCALE GENOMIC DNA]</scope>
    <source>
        <strain evidence="5 6">CCFEE 6314</strain>
    </source>
</reference>
<comment type="cofactor">
    <cofactor evidence="1">
        <name>FAD</name>
        <dbReference type="ChEBI" id="CHEBI:57692"/>
    </cofactor>
</comment>
<evidence type="ECO:0000313" key="5">
    <source>
        <dbReference type="EMBL" id="RVX75129.1"/>
    </source>
</evidence>
<evidence type="ECO:0000313" key="6">
    <source>
        <dbReference type="Proteomes" id="UP000288859"/>
    </source>
</evidence>
<dbReference type="Pfam" id="PF00501">
    <property type="entry name" value="AMP-binding"/>
    <property type="match status" value="1"/>
</dbReference>
<sequence>MIARTGVSPPADGHYTVTEQPLGTPRQLRVVTIGAGAAGLNFARHVELQMENVDLVIYEKNADVGGTWFENKYPGCTCDLPSHNYQFTWEPNPDWSKFYSPQPEILQYFQGVAKKYSLYQYIKLNHAITGATWEEEDSIWRLKVKDLETGNEFDDWCHFLINGSGILNNWKWPDIPGLHSFSGPLMHSASWQSGVDFTNKTVAVLGCGSSGVQIVPAILPVVKDIVTFIRSPTWITAGFAQSKAGPGGTNFEFSEEQKRQFREQPDVYMKYRKEVENELNRRFSLLMKDTPEQAEARRYSENEMALKLKNNKELLEKMIPDFAVGCRRPTPGNGYLEALTSANVRVVTDEIQNIVPEGIMLKTGELLKVDIFVCATGFDISFCPRFPLVGRNERSLSDQWTEKPEAYLSLAAENFPNYFMFLGPNAPIGHGSVIPILEHATKYIINVLKKVQTQNIKSLAPQARAVRDFNDHIPVFMERTAWSTKCRSWFKNGTIDGPITALHPGSRIHWFHMLDDPRYEDFEYTYFSNNRFQYLGNGFSTREAPETDVAWYFDNPEEGYRHQIRPDLIPPYLGDNKGSQDFTQRRWNPAELPNLPIFNRLINHAHLRNTVCVRDANASISMTHHQLLTDVVNLRNSIHGNPDFRLDGTGHEKSEASIGLLAPGGCQFAVGFLATLALGAVCVPLSTGYPQQELSYFVQKARIAFLLVHHDCVGKVRDLRLYMKEKHNVDLYYLCLRDYILQPLIPLKTIVISSQQPPDESLAGLVIFTSGTSGPPKGTVLRRRTLGIGVQNVIDLYNIEVTDVIMHCIPVHHATGILVTFLPFITAGGCVEFHHKFDAVKTWERWARGGITYFSGVPTIYSRLVAAHKQRIEINQKSLVESYKGAAAGFKGFLCGTSSPNARLRDDWKLLTGKRLIERYGASEIGIVFSIPLKNNTMVPIGSAGKTFPGVDVKLSSYPEGEILIRRPDMLSGYLYDPDATRKALDDDGYFRTGDLARMEGEHYFILGRMSTDILKSGGYKISALDVEREILDQDYVDEAVVVGMDDEEFGQRVAAAIVLKKDMKLSIDRLRKDLSHKLARYKLPTVLRVVQQMPKTPLGKISKAKVTQDFFGPGRKEGLQIWQPQRVKSHL</sequence>
<dbReference type="InterPro" id="IPR045851">
    <property type="entry name" value="AMP-bd_C_sf"/>
</dbReference>
<dbReference type="OrthoDB" id="6614653at2759"/>
<dbReference type="Gene3D" id="3.50.50.60">
    <property type="entry name" value="FAD/NAD(P)-binding domain"/>
    <property type="match status" value="2"/>
</dbReference>
<dbReference type="Gene3D" id="3.40.50.12780">
    <property type="entry name" value="N-terminal domain of ligase-like"/>
    <property type="match status" value="1"/>
</dbReference>
<comment type="caution">
    <text evidence="5">The sequence shown here is derived from an EMBL/GenBank/DDBJ whole genome shotgun (WGS) entry which is preliminary data.</text>
</comment>
<dbReference type="InterPro" id="IPR000873">
    <property type="entry name" value="AMP-dep_synth/lig_dom"/>
</dbReference>
<organism evidence="5 6">
    <name type="scientific">Exophiala mesophila</name>
    <name type="common">Black yeast-like fungus</name>
    <dbReference type="NCBI Taxonomy" id="212818"/>
    <lineage>
        <taxon>Eukaryota</taxon>
        <taxon>Fungi</taxon>
        <taxon>Dikarya</taxon>
        <taxon>Ascomycota</taxon>
        <taxon>Pezizomycotina</taxon>
        <taxon>Eurotiomycetes</taxon>
        <taxon>Chaetothyriomycetidae</taxon>
        <taxon>Chaetothyriales</taxon>
        <taxon>Herpotrichiellaceae</taxon>
        <taxon>Exophiala</taxon>
    </lineage>
</organism>
<dbReference type="VEuPathDB" id="FungiDB:PV10_00482"/>
<feature type="domain" description="AMP-binding enzyme C-terminal" evidence="4">
    <location>
        <begin position="1027"/>
        <end position="1101"/>
    </location>
</feature>
<evidence type="ECO:0008006" key="7">
    <source>
        <dbReference type="Google" id="ProtNLM"/>
    </source>
</evidence>
<feature type="domain" description="AMP-dependent synthetase/ligase" evidence="3">
    <location>
        <begin position="649"/>
        <end position="975"/>
    </location>
</feature>
<dbReference type="EMBL" id="NAJM01000003">
    <property type="protein sequence ID" value="RVX75129.1"/>
    <property type="molecule type" value="Genomic_DNA"/>
</dbReference>
<dbReference type="PROSITE" id="PS00455">
    <property type="entry name" value="AMP_BINDING"/>
    <property type="match status" value="1"/>
</dbReference>
<gene>
    <name evidence="5" type="ORF">B0A52_01406</name>
</gene>
<dbReference type="InterPro" id="IPR042099">
    <property type="entry name" value="ANL_N_sf"/>
</dbReference>
<dbReference type="InterPro" id="IPR051209">
    <property type="entry name" value="FAD-bind_Monooxygenase_sf"/>
</dbReference>
<evidence type="ECO:0000256" key="1">
    <source>
        <dbReference type="ARBA" id="ARBA00001974"/>
    </source>
</evidence>
<dbReference type="PANTHER" id="PTHR42877:SF12">
    <property type="entry name" value="MONOOXYGENASE"/>
    <property type="match status" value="1"/>
</dbReference>
<dbReference type="SUPFAM" id="SSF56801">
    <property type="entry name" value="Acetyl-CoA synthetase-like"/>
    <property type="match status" value="1"/>
</dbReference>
<dbReference type="AlphaFoldDB" id="A0A438NHB2"/>
<dbReference type="InterPro" id="IPR036188">
    <property type="entry name" value="FAD/NAD-bd_sf"/>
</dbReference>
<comment type="similarity">
    <text evidence="2">Belongs to the FAD-binding monooxygenase family.</text>
</comment>
<name>A0A438NHB2_EXOME</name>
<dbReference type="InterPro" id="IPR020845">
    <property type="entry name" value="AMP-binding_CS"/>
</dbReference>
<dbReference type="Pfam" id="PF13450">
    <property type="entry name" value="NAD_binding_8"/>
    <property type="match status" value="1"/>
</dbReference>
<dbReference type="Pfam" id="PF13193">
    <property type="entry name" value="AMP-binding_C"/>
    <property type="match status" value="1"/>
</dbReference>
<dbReference type="PANTHER" id="PTHR42877">
    <property type="entry name" value="L-ORNITHINE N(5)-MONOOXYGENASE-RELATED"/>
    <property type="match status" value="1"/>
</dbReference>
<dbReference type="Gene3D" id="3.30.300.30">
    <property type="match status" value="1"/>
</dbReference>
<dbReference type="InterPro" id="IPR025110">
    <property type="entry name" value="AMP-bd_C"/>
</dbReference>
<dbReference type="SUPFAM" id="SSF51905">
    <property type="entry name" value="FAD/NAD(P)-binding domain"/>
    <property type="match status" value="3"/>
</dbReference>
<protein>
    <recommendedName>
        <fullName evidence="7">AMP-dependent synthetase/ligase domain-containing protein</fullName>
    </recommendedName>
</protein>
<dbReference type="VEuPathDB" id="FungiDB:PV10_04598"/>
<evidence type="ECO:0000259" key="4">
    <source>
        <dbReference type="Pfam" id="PF13193"/>
    </source>
</evidence>
<proteinExistence type="inferred from homology"/>
<evidence type="ECO:0000256" key="2">
    <source>
        <dbReference type="ARBA" id="ARBA00010139"/>
    </source>
</evidence>
<evidence type="ECO:0000259" key="3">
    <source>
        <dbReference type="Pfam" id="PF00501"/>
    </source>
</evidence>